<name>A0ACC0LJB4_RHOML</name>
<protein>
    <submittedName>
        <fullName evidence="1">Uncharacterized protein</fullName>
    </submittedName>
</protein>
<evidence type="ECO:0000313" key="1">
    <source>
        <dbReference type="EMBL" id="KAI8528667.1"/>
    </source>
</evidence>
<accession>A0ACC0LJB4</accession>
<keyword evidence="2" id="KW-1185">Reference proteome</keyword>
<evidence type="ECO:0000313" key="2">
    <source>
        <dbReference type="Proteomes" id="UP001062846"/>
    </source>
</evidence>
<gene>
    <name evidence="1" type="ORF">RHMOL_Rhmol12G0165100</name>
</gene>
<reference evidence="1" key="1">
    <citation type="submission" date="2022-02" db="EMBL/GenBank/DDBJ databases">
        <title>Plant Genome Project.</title>
        <authorList>
            <person name="Zhang R.-G."/>
        </authorList>
    </citation>
    <scope>NUCLEOTIDE SEQUENCE</scope>
    <source>
        <strain evidence="1">AT1</strain>
    </source>
</reference>
<comment type="caution">
    <text evidence="1">The sequence shown here is derived from an EMBL/GenBank/DDBJ whole genome shotgun (WGS) entry which is preliminary data.</text>
</comment>
<sequence>MEAAAVISNPEQLDSCAQPISFDNPPSAVTGVRETQDRFKSDREGDTRKRSMSAEKRRLIRRSPPINN</sequence>
<organism evidence="1 2">
    <name type="scientific">Rhododendron molle</name>
    <name type="common">Chinese azalea</name>
    <name type="synonym">Azalea mollis</name>
    <dbReference type="NCBI Taxonomy" id="49168"/>
    <lineage>
        <taxon>Eukaryota</taxon>
        <taxon>Viridiplantae</taxon>
        <taxon>Streptophyta</taxon>
        <taxon>Embryophyta</taxon>
        <taxon>Tracheophyta</taxon>
        <taxon>Spermatophyta</taxon>
        <taxon>Magnoliopsida</taxon>
        <taxon>eudicotyledons</taxon>
        <taxon>Gunneridae</taxon>
        <taxon>Pentapetalae</taxon>
        <taxon>asterids</taxon>
        <taxon>Ericales</taxon>
        <taxon>Ericaceae</taxon>
        <taxon>Ericoideae</taxon>
        <taxon>Rhodoreae</taxon>
        <taxon>Rhododendron</taxon>
    </lineage>
</organism>
<proteinExistence type="predicted"/>
<dbReference type="EMBL" id="CM046399">
    <property type="protein sequence ID" value="KAI8528667.1"/>
    <property type="molecule type" value="Genomic_DNA"/>
</dbReference>
<dbReference type="Proteomes" id="UP001062846">
    <property type="component" value="Chromosome 12"/>
</dbReference>